<feature type="domain" description="Response regulatory" evidence="6">
    <location>
        <begin position="6"/>
        <end position="118"/>
    </location>
</feature>
<keyword evidence="1" id="KW-0805">Transcription regulation</keyword>
<dbReference type="PANTHER" id="PTHR44688:SF16">
    <property type="entry name" value="DNA-BINDING TRANSCRIPTIONAL ACTIVATOR DEVR_DOSR"/>
    <property type="match status" value="1"/>
</dbReference>
<dbReference type="OrthoDB" id="9782655at2"/>
<dbReference type="InterPro" id="IPR016032">
    <property type="entry name" value="Sig_transdc_resp-reg_C-effctor"/>
</dbReference>
<dbReference type="GO" id="GO:0003677">
    <property type="term" value="F:DNA binding"/>
    <property type="evidence" value="ECO:0007669"/>
    <property type="project" value="UniProtKB-KW"/>
</dbReference>
<dbReference type="Proteomes" id="UP000473531">
    <property type="component" value="Unassembled WGS sequence"/>
</dbReference>
<dbReference type="SUPFAM" id="SSF52172">
    <property type="entry name" value="CheY-like"/>
    <property type="match status" value="1"/>
</dbReference>
<evidence type="ECO:0000256" key="4">
    <source>
        <dbReference type="PROSITE-ProRule" id="PRU00169"/>
    </source>
</evidence>
<feature type="modified residue" description="4-aspartylphosphate" evidence="4">
    <location>
        <position position="55"/>
    </location>
</feature>
<name>A0A6L7GF32_9SPHN</name>
<proteinExistence type="predicted"/>
<dbReference type="SMART" id="SM00421">
    <property type="entry name" value="HTH_LUXR"/>
    <property type="match status" value="1"/>
</dbReference>
<sequence length="204" mass="22561">MEQQLILRFIDPSSRLRAELSRIAFNLGHHAEVYASADELIDHLPETGILVVRDDHETGGVPEVLRRLADAGHWLPMIATDTEPSTVRIVAAIKAGALDYLPLPLDLQRFNLTLAKISVEVAAHGQARRRMIEAQSRIAFLSTREREVLQWLAAGSSNKVIARELEISPRTVEIHRANMMAKLGAKHAAEAVRLQIEADMTAAA</sequence>
<dbReference type="CDD" id="cd06170">
    <property type="entry name" value="LuxR_C_like"/>
    <property type="match status" value="1"/>
</dbReference>
<dbReference type="InterPro" id="IPR001789">
    <property type="entry name" value="Sig_transdc_resp-reg_receiver"/>
</dbReference>
<dbReference type="InterPro" id="IPR011006">
    <property type="entry name" value="CheY-like_superfamily"/>
</dbReference>
<keyword evidence="2" id="KW-0238">DNA-binding</keyword>
<dbReference type="EMBL" id="WTYU01000001">
    <property type="protein sequence ID" value="MXP14643.1"/>
    <property type="molecule type" value="Genomic_DNA"/>
</dbReference>
<dbReference type="GO" id="GO:0006355">
    <property type="term" value="P:regulation of DNA-templated transcription"/>
    <property type="evidence" value="ECO:0007669"/>
    <property type="project" value="InterPro"/>
</dbReference>
<evidence type="ECO:0000256" key="3">
    <source>
        <dbReference type="ARBA" id="ARBA00023163"/>
    </source>
</evidence>
<feature type="domain" description="HTH luxR-type" evidence="5">
    <location>
        <begin position="134"/>
        <end position="199"/>
    </location>
</feature>
<dbReference type="SUPFAM" id="SSF46894">
    <property type="entry name" value="C-terminal effector domain of the bipartite response regulators"/>
    <property type="match status" value="1"/>
</dbReference>
<keyword evidence="4" id="KW-0597">Phosphoprotein</keyword>
<dbReference type="InterPro" id="IPR000792">
    <property type="entry name" value="Tscrpt_reg_LuxR_C"/>
</dbReference>
<dbReference type="PANTHER" id="PTHR44688">
    <property type="entry name" value="DNA-BINDING TRANSCRIPTIONAL ACTIVATOR DEVR_DOSR"/>
    <property type="match status" value="1"/>
</dbReference>
<evidence type="ECO:0000256" key="2">
    <source>
        <dbReference type="ARBA" id="ARBA00023125"/>
    </source>
</evidence>
<dbReference type="InterPro" id="IPR036388">
    <property type="entry name" value="WH-like_DNA-bd_sf"/>
</dbReference>
<dbReference type="RefSeq" id="WP_160600897.1">
    <property type="nucleotide sequence ID" value="NZ_WTYU01000001.1"/>
</dbReference>
<reference evidence="7 8" key="1">
    <citation type="submission" date="2019-12" db="EMBL/GenBank/DDBJ databases">
        <title>Genomic-based taxomic classification of the family Erythrobacteraceae.</title>
        <authorList>
            <person name="Xu L."/>
        </authorList>
    </citation>
    <scope>NUCLEOTIDE SEQUENCE [LARGE SCALE GENOMIC DNA]</scope>
    <source>
        <strain evidence="7 8">KCTC 52259</strain>
    </source>
</reference>
<evidence type="ECO:0000259" key="5">
    <source>
        <dbReference type="PROSITE" id="PS50043"/>
    </source>
</evidence>
<dbReference type="Gene3D" id="1.10.10.10">
    <property type="entry name" value="Winged helix-like DNA-binding domain superfamily/Winged helix DNA-binding domain"/>
    <property type="match status" value="1"/>
</dbReference>
<dbReference type="AlphaFoldDB" id="A0A6L7GF32"/>
<organism evidence="7 8">
    <name type="scientific">Allopontixanthobacter confluentis</name>
    <dbReference type="NCBI Taxonomy" id="1849021"/>
    <lineage>
        <taxon>Bacteria</taxon>
        <taxon>Pseudomonadati</taxon>
        <taxon>Pseudomonadota</taxon>
        <taxon>Alphaproteobacteria</taxon>
        <taxon>Sphingomonadales</taxon>
        <taxon>Erythrobacteraceae</taxon>
        <taxon>Allopontixanthobacter</taxon>
    </lineage>
</organism>
<evidence type="ECO:0000313" key="7">
    <source>
        <dbReference type="EMBL" id="MXP14643.1"/>
    </source>
</evidence>
<keyword evidence="8" id="KW-1185">Reference proteome</keyword>
<gene>
    <name evidence="7" type="ORF">GRI44_07755</name>
</gene>
<dbReference type="Gene3D" id="3.40.50.2300">
    <property type="match status" value="1"/>
</dbReference>
<evidence type="ECO:0000313" key="8">
    <source>
        <dbReference type="Proteomes" id="UP000473531"/>
    </source>
</evidence>
<evidence type="ECO:0000256" key="1">
    <source>
        <dbReference type="ARBA" id="ARBA00023015"/>
    </source>
</evidence>
<dbReference type="PROSITE" id="PS50043">
    <property type="entry name" value="HTH_LUXR_2"/>
    <property type="match status" value="1"/>
</dbReference>
<comment type="caution">
    <text evidence="7">The sequence shown here is derived from an EMBL/GenBank/DDBJ whole genome shotgun (WGS) entry which is preliminary data.</text>
</comment>
<dbReference type="PRINTS" id="PR00038">
    <property type="entry name" value="HTHLUXR"/>
</dbReference>
<dbReference type="PROSITE" id="PS50110">
    <property type="entry name" value="RESPONSE_REGULATORY"/>
    <property type="match status" value="1"/>
</dbReference>
<dbReference type="GO" id="GO:0000160">
    <property type="term" value="P:phosphorelay signal transduction system"/>
    <property type="evidence" value="ECO:0007669"/>
    <property type="project" value="InterPro"/>
</dbReference>
<accession>A0A6L7GF32</accession>
<protein>
    <submittedName>
        <fullName evidence="7">Helix-turn-helix transcriptional regulator</fullName>
    </submittedName>
</protein>
<keyword evidence="3" id="KW-0804">Transcription</keyword>
<dbReference type="Pfam" id="PF00196">
    <property type="entry name" value="GerE"/>
    <property type="match status" value="1"/>
</dbReference>
<dbReference type="PROSITE" id="PS00622">
    <property type="entry name" value="HTH_LUXR_1"/>
    <property type="match status" value="1"/>
</dbReference>
<evidence type="ECO:0000259" key="6">
    <source>
        <dbReference type="PROSITE" id="PS50110"/>
    </source>
</evidence>